<sequence>MGEAMQFMQWLWTHQALTCATTGTESRWSCVRRIRQDKETDRGQLTLTVSSSAVVARGKEARTNDLKDRKSQASKYDPDVAVYGRRPCNAASKRWTGRRGRHVSWCSILVKPSKLAPIVSTCRGESASKRPRLRRLLHFGTNSRSRQQYEGYLDLRGVVESLVSFSGAPLVGWQTIICQLVVQHHV</sequence>
<dbReference type="Proteomes" id="UP000241462">
    <property type="component" value="Unassembled WGS sequence"/>
</dbReference>
<organism evidence="1 2">
    <name type="scientific">Coniella lustricola</name>
    <dbReference type="NCBI Taxonomy" id="2025994"/>
    <lineage>
        <taxon>Eukaryota</taxon>
        <taxon>Fungi</taxon>
        <taxon>Dikarya</taxon>
        <taxon>Ascomycota</taxon>
        <taxon>Pezizomycotina</taxon>
        <taxon>Sordariomycetes</taxon>
        <taxon>Sordariomycetidae</taxon>
        <taxon>Diaporthales</taxon>
        <taxon>Schizoparmaceae</taxon>
        <taxon>Coniella</taxon>
    </lineage>
</organism>
<gene>
    <name evidence="1" type="ORF">BD289DRAFT_3807</name>
</gene>
<dbReference type="AlphaFoldDB" id="A0A2T3ANM8"/>
<dbReference type="InParanoid" id="A0A2T3ANM8"/>
<accession>A0A2T3ANM8</accession>
<dbReference type="EMBL" id="KZ678372">
    <property type="protein sequence ID" value="PSS05264.1"/>
    <property type="molecule type" value="Genomic_DNA"/>
</dbReference>
<keyword evidence="2" id="KW-1185">Reference proteome</keyword>
<name>A0A2T3ANM8_9PEZI</name>
<protein>
    <submittedName>
        <fullName evidence="1">Uncharacterized protein</fullName>
    </submittedName>
</protein>
<evidence type="ECO:0000313" key="2">
    <source>
        <dbReference type="Proteomes" id="UP000241462"/>
    </source>
</evidence>
<proteinExistence type="predicted"/>
<evidence type="ECO:0000313" key="1">
    <source>
        <dbReference type="EMBL" id="PSS05264.1"/>
    </source>
</evidence>
<reference evidence="1 2" key="1">
    <citation type="journal article" date="2018" name="Mycol. Prog.">
        <title>Coniella lustricola, a new species from submerged detritus.</title>
        <authorList>
            <person name="Raudabaugh D.B."/>
            <person name="Iturriaga T."/>
            <person name="Carver A."/>
            <person name="Mondo S."/>
            <person name="Pangilinan J."/>
            <person name="Lipzen A."/>
            <person name="He G."/>
            <person name="Amirebrahimi M."/>
            <person name="Grigoriev I.V."/>
            <person name="Miller A.N."/>
        </authorList>
    </citation>
    <scope>NUCLEOTIDE SEQUENCE [LARGE SCALE GENOMIC DNA]</scope>
    <source>
        <strain evidence="1 2">B22-T-1</strain>
    </source>
</reference>